<evidence type="ECO:0000259" key="6">
    <source>
        <dbReference type="SMART" id="SM00645"/>
    </source>
</evidence>
<dbReference type="CDD" id="cd02620">
    <property type="entry name" value="Peptidase_C1A_CathepsinB"/>
    <property type="match status" value="1"/>
</dbReference>
<dbReference type="Proteomes" id="UP000791440">
    <property type="component" value="Unassembled WGS sequence"/>
</dbReference>
<evidence type="ECO:0000313" key="7">
    <source>
        <dbReference type="EMBL" id="KAG6443551.1"/>
    </source>
</evidence>
<proteinExistence type="inferred from homology"/>
<dbReference type="PROSITE" id="PS00139">
    <property type="entry name" value="THIOL_PROTEASE_CYS"/>
    <property type="match status" value="1"/>
</dbReference>
<dbReference type="SUPFAM" id="SSF54001">
    <property type="entry name" value="Cysteine proteinases"/>
    <property type="match status" value="1"/>
</dbReference>
<reference evidence="7" key="2">
    <citation type="submission" date="2020-12" db="EMBL/GenBank/DDBJ databases">
        <authorList>
            <person name="Kanost M."/>
        </authorList>
    </citation>
    <scope>NUCLEOTIDE SEQUENCE</scope>
</reference>
<feature type="signal peptide" evidence="5">
    <location>
        <begin position="1"/>
        <end position="16"/>
    </location>
</feature>
<feature type="chain" id="PRO_5038276291" description="Peptidase C1A papain C-terminal domain-containing protein" evidence="5">
    <location>
        <begin position="17"/>
        <end position="305"/>
    </location>
</feature>
<protein>
    <recommendedName>
        <fullName evidence="6">Peptidase C1A papain C-terminal domain-containing protein</fullName>
    </recommendedName>
</protein>
<evidence type="ECO:0000256" key="4">
    <source>
        <dbReference type="ARBA" id="ARBA00022807"/>
    </source>
</evidence>
<comment type="similarity">
    <text evidence="1">Belongs to the peptidase C1 family.</text>
</comment>
<dbReference type="PRINTS" id="PR00705">
    <property type="entry name" value="PAPAIN"/>
</dbReference>
<keyword evidence="8" id="KW-1185">Reference proteome</keyword>
<dbReference type="InterPro" id="IPR038765">
    <property type="entry name" value="Papain-like_cys_pep_sf"/>
</dbReference>
<evidence type="ECO:0000256" key="3">
    <source>
        <dbReference type="ARBA" id="ARBA00022801"/>
    </source>
</evidence>
<dbReference type="EMBL" id="JH668303">
    <property type="protein sequence ID" value="KAG6443550.1"/>
    <property type="molecule type" value="Genomic_DNA"/>
</dbReference>
<accession>A0A921YPU5</accession>
<keyword evidence="5" id="KW-0732">Signal</keyword>
<dbReference type="EMBL" id="JH668303">
    <property type="protein sequence ID" value="KAG6443551.1"/>
    <property type="molecule type" value="Genomic_DNA"/>
</dbReference>
<keyword evidence="4" id="KW-0788">Thiol protease</keyword>
<dbReference type="PANTHER" id="PTHR12411">
    <property type="entry name" value="CYSTEINE PROTEASE FAMILY C1-RELATED"/>
    <property type="match status" value="1"/>
</dbReference>
<dbReference type="InterPro" id="IPR000668">
    <property type="entry name" value="Peptidase_C1A_C"/>
</dbReference>
<dbReference type="SMART" id="SM00645">
    <property type="entry name" value="Pept_C1"/>
    <property type="match status" value="1"/>
</dbReference>
<dbReference type="InterPro" id="IPR013128">
    <property type="entry name" value="Peptidase_C1A"/>
</dbReference>
<keyword evidence="3" id="KW-0378">Hydrolase</keyword>
<evidence type="ECO:0000313" key="8">
    <source>
        <dbReference type="Proteomes" id="UP000791440"/>
    </source>
</evidence>
<keyword evidence="2" id="KW-0645">Protease</keyword>
<comment type="caution">
    <text evidence="7">The sequence shown here is derived from an EMBL/GenBank/DDBJ whole genome shotgun (WGS) entry which is preliminary data.</text>
</comment>
<reference evidence="7" key="1">
    <citation type="journal article" date="2016" name="Insect Biochem. Mol. Biol.">
        <title>Multifaceted biological insights from a draft genome sequence of the tobacco hornworm moth, Manduca sexta.</title>
        <authorList>
            <person name="Kanost M.R."/>
            <person name="Arrese E.L."/>
            <person name="Cao X."/>
            <person name="Chen Y.R."/>
            <person name="Chellapilla S."/>
            <person name="Goldsmith M.R."/>
            <person name="Grosse-Wilde E."/>
            <person name="Heckel D.G."/>
            <person name="Herndon N."/>
            <person name="Jiang H."/>
            <person name="Papanicolaou A."/>
            <person name="Qu J."/>
            <person name="Soulages J.L."/>
            <person name="Vogel H."/>
            <person name="Walters J."/>
            <person name="Waterhouse R.M."/>
            <person name="Ahn S.J."/>
            <person name="Almeida F.C."/>
            <person name="An C."/>
            <person name="Aqrawi P."/>
            <person name="Bretschneider A."/>
            <person name="Bryant W.B."/>
            <person name="Bucks S."/>
            <person name="Chao H."/>
            <person name="Chevignon G."/>
            <person name="Christen J.M."/>
            <person name="Clarke D.F."/>
            <person name="Dittmer N.T."/>
            <person name="Ferguson L.C.F."/>
            <person name="Garavelou S."/>
            <person name="Gordon K.H.J."/>
            <person name="Gunaratna R.T."/>
            <person name="Han Y."/>
            <person name="Hauser F."/>
            <person name="He Y."/>
            <person name="Heidel-Fischer H."/>
            <person name="Hirsh A."/>
            <person name="Hu Y."/>
            <person name="Jiang H."/>
            <person name="Kalra D."/>
            <person name="Klinner C."/>
            <person name="Konig C."/>
            <person name="Kovar C."/>
            <person name="Kroll A.R."/>
            <person name="Kuwar S.S."/>
            <person name="Lee S.L."/>
            <person name="Lehman R."/>
            <person name="Li K."/>
            <person name="Li Z."/>
            <person name="Liang H."/>
            <person name="Lovelace S."/>
            <person name="Lu Z."/>
            <person name="Mansfield J.H."/>
            <person name="McCulloch K.J."/>
            <person name="Mathew T."/>
            <person name="Morton B."/>
            <person name="Muzny D.M."/>
            <person name="Neunemann D."/>
            <person name="Ongeri F."/>
            <person name="Pauchet Y."/>
            <person name="Pu L.L."/>
            <person name="Pyrousis I."/>
            <person name="Rao X.J."/>
            <person name="Redding A."/>
            <person name="Roesel C."/>
            <person name="Sanchez-Gracia A."/>
            <person name="Schaack S."/>
            <person name="Shukla A."/>
            <person name="Tetreau G."/>
            <person name="Wang Y."/>
            <person name="Xiong G.H."/>
            <person name="Traut W."/>
            <person name="Walsh T.K."/>
            <person name="Worley K.C."/>
            <person name="Wu D."/>
            <person name="Wu W."/>
            <person name="Wu Y.Q."/>
            <person name="Zhang X."/>
            <person name="Zou Z."/>
            <person name="Zucker H."/>
            <person name="Briscoe A.D."/>
            <person name="Burmester T."/>
            <person name="Clem R.J."/>
            <person name="Feyereisen R."/>
            <person name="Grimmelikhuijzen C.J.P."/>
            <person name="Hamodrakas S.J."/>
            <person name="Hansson B.S."/>
            <person name="Huguet E."/>
            <person name="Jermiin L.S."/>
            <person name="Lan Q."/>
            <person name="Lehman H.K."/>
            <person name="Lorenzen M."/>
            <person name="Merzendorfer H."/>
            <person name="Michalopoulos I."/>
            <person name="Morton D.B."/>
            <person name="Muthukrishnan S."/>
            <person name="Oakeshott J.G."/>
            <person name="Palmer W."/>
            <person name="Park Y."/>
            <person name="Passarelli A.L."/>
            <person name="Rozas J."/>
            <person name="Schwartz L.M."/>
            <person name="Smith W."/>
            <person name="Southgate A."/>
            <person name="Vilcinskas A."/>
            <person name="Vogt R."/>
            <person name="Wang P."/>
            <person name="Werren J."/>
            <person name="Yu X.Q."/>
            <person name="Zhou J.J."/>
            <person name="Brown S.J."/>
            <person name="Scherer S.E."/>
            <person name="Richards S."/>
            <person name="Blissard G.W."/>
        </authorList>
    </citation>
    <scope>NUCLEOTIDE SEQUENCE</scope>
</reference>
<dbReference type="Gene3D" id="3.90.70.10">
    <property type="entry name" value="Cysteine proteinases"/>
    <property type="match status" value="1"/>
</dbReference>
<evidence type="ECO:0000256" key="2">
    <source>
        <dbReference type="ARBA" id="ARBA00022670"/>
    </source>
</evidence>
<sequence>MLHVLLLLSLAGLSVSEFDHDLHAKYLQMPRDQFIQYFNSQNYTWKMADNPHIDESYHDCLKTDGIQLENFEIRRYDPKLYGQLPENFDARQKWANCDTIKDIFNQGPCGSCWAFATATVASDRMCIEKGLTVRLSEQDFDCVRPICGGGNPSESFDYWQNQGVVSSECRPYDIHSTDYCPRKCDNQSINYQNDKHFAESFYIISSEENDIKFELFNHGPIFAGFTVYDDFRKYTSGVYIHQFGERLGEHAVRIIGYGVENGVDYWLAANSWGNMWGDKGTFKIKRYQNLLLPFESMLYTGHAKN</sequence>
<name>A0A921YPU5_MANSE</name>
<evidence type="ECO:0000256" key="5">
    <source>
        <dbReference type="SAM" id="SignalP"/>
    </source>
</evidence>
<dbReference type="AlphaFoldDB" id="A0A921YPU5"/>
<gene>
    <name evidence="7" type="ORF">O3G_MSEX002907</name>
</gene>
<dbReference type="InterPro" id="IPR000169">
    <property type="entry name" value="Pept_cys_AS"/>
</dbReference>
<feature type="domain" description="Peptidase C1A papain C-terminal" evidence="6">
    <location>
        <begin position="84"/>
        <end position="302"/>
    </location>
</feature>
<dbReference type="GO" id="GO:0006508">
    <property type="term" value="P:proteolysis"/>
    <property type="evidence" value="ECO:0007669"/>
    <property type="project" value="UniProtKB-KW"/>
</dbReference>
<dbReference type="Pfam" id="PF00112">
    <property type="entry name" value="Peptidase_C1"/>
    <property type="match status" value="1"/>
</dbReference>
<dbReference type="GO" id="GO:0008234">
    <property type="term" value="F:cysteine-type peptidase activity"/>
    <property type="evidence" value="ECO:0007669"/>
    <property type="project" value="UniProtKB-KW"/>
</dbReference>
<evidence type="ECO:0000256" key="1">
    <source>
        <dbReference type="ARBA" id="ARBA00008455"/>
    </source>
</evidence>
<organism evidence="7 8">
    <name type="scientific">Manduca sexta</name>
    <name type="common">Tobacco hawkmoth</name>
    <name type="synonym">Tobacco hornworm</name>
    <dbReference type="NCBI Taxonomy" id="7130"/>
    <lineage>
        <taxon>Eukaryota</taxon>
        <taxon>Metazoa</taxon>
        <taxon>Ecdysozoa</taxon>
        <taxon>Arthropoda</taxon>
        <taxon>Hexapoda</taxon>
        <taxon>Insecta</taxon>
        <taxon>Pterygota</taxon>
        <taxon>Neoptera</taxon>
        <taxon>Endopterygota</taxon>
        <taxon>Lepidoptera</taxon>
        <taxon>Glossata</taxon>
        <taxon>Ditrysia</taxon>
        <taxon>Bombycoidea</taxon>
        <taxon>Sphingidae</taxon>
        <taxon>Sphinginae</taxon>
        <taxon>Sphingini</taxon>
        <taxon>Manduca</taxon>
    </lineage>
</organism>